<dbReference type="Proteomes" id="UP001396334">
    <property type="component" value="Unassembled WGS sequence"/>
</dbReference>
<accession>A0ABR2QIU4</accession>
<comment type="similarity">
    <text evidence="1">Belongs to the IFRD family.</text>
</comment>
<dbReference type="Pfam" id="PF05004">
    <property type="entry name" value="IFRD"/>
    <property type="match status" value="1"/>
</dbReference>
<comment type="caution">
    <text evidence="3">The sequence shown here is derived from an EMBL/GenBank/DDBJ whole genome shotgun (WGS) entry which is preliminary data.</text>
</comment>
<evidence type="ECO:0000256" key="1">
    <source>
        <dbReference type="ARBA" id="ARBA00008828"/>
    </source>
</evidence>
<dbReference type="SUPFAM" id="SSF48371">
    <property type="entry name" value="ARM repeat"/>
    <property type="match status" value="1"/>
</dbReference>
<protein>
    <recommendedName>
        <fullName evidence="2">Interferon-related developmental regulator N-terminal domain-containing protein</fullName>
    </recommendedName>
</protein>
<evidence type="ECO:0000313" key="4">
    <source>
        <dbReference type="Proteomes" id="UP001396334"/>
    </source>
</evidence>
<name>A0ABR2QIU4_9ROSI</name>
<evidence type="ECO:0000259" key="2">
    <source>
        <dbReference type="Pfam" id="PF05004"/>
    </source>
</evidence>
<keyword evidence="4" id="KW-1185">Reference proteome</keyword>
<proteinExistence type="inferred from homology"/>
<organism evidence="3 4">
    <name type="scientific">Hibiscus sabdariffa</name>
    <name type="common">roselle</name>
    <dbReference type="NCBI Taxonomy" id="183260"/>
    <lineage>
        <taxon>Eukaryota</taxon>
        <taxon>Viridiplantae</taxon>
        <taxon>Streptophyta</taxon>
        <taxon>Embryophyta</taxon>
        <taxon>Tracheophyta</taxon>
        <taxon>Spermatophyta</taxon>
        <taxon>Magnoliopsida</taxon>
        <taxon>eudicotyledons</taxon>
        <taxon>Gunneridae</taxon>
        <taxon>Pentapetalae</taxon>
        <taxon>rosids</taxon>
        <taxon>malvids</taxon>
        <taxon>Malvales</taxon>
        <taxon>Malvaceae</taxon>
        <taxon>Malvoideae</taxon>
        <taxon>Hibiscus</taxon>
    </lineage>
</organism>
<reference evidence="3 4" key="1">
    <citation type="journal article" date="2024" name="G3 (Bethesda)">
        <title>Genome assembly of Hibiscus sabdariffa L. provides insights into metabolisms of medicinal natural products.</title>
        <authorList>
            <person name="Kim T."/>
        </authorList>
    </citation>
    <scope>NUCLEOTIDE SEQUENCE [LARGE SCALE GENOMIC DNA]</scope>
    <source>
        <strain evidence="3">TK-2024</strain>
        <tissue evidence="3">Old leaves</tissue>
    </source>
</reference>
<dbReference type="InterPro" id="IPR007701">
    <property type="entry name" value="Interferon-rel_develop_reg_N"/>
</dbReference>
<dbReference type="EMBL" id="JBBPBN010000037">
    <property type="protein sequence ID" value="KAK9000596.1"/>
    <property type="molecule type" value="Genomic_DNA"/>
</dbReference>
<dbReference type="PANTHER" id="PTHR12354:SF13">
    <property type="entry name" value="DEVELOPMENTAL REGULATOR FAMILY PROTEIN _ IFRD FAMILY PROTEIN, PUTATIVE-RELATED"/>
    <property type="match status" value="1"/>
</dbReference>
<dbReference type="PANTHER" id="PTHR12354">
    <property type="entry name" value="INTERFERON-RELATED DEVELOPMENTAL REGULATOR"/>
    <property type="match status" value="1"/>
</dbReference>
<dbReference type="InterPro" id="IPR016024">
    <property type="entry name" value="ARM-type_fold"/>
</dbReference>
<sequence length="479" mass="54538">MDNKRRNRKGSHRPTRTGILLDDDASADLGNFRGHPKSLQDYSRDLSEKSYTICLLLLILKFRFTLASLRQDALSSILKALTVNIEQKFVEQNFVTLVYQCLHPIKKGSPKEMKQAAHIIGLLSMITTSVDKVHEAYEDVLTALSQGELKSKLKTLEVTSSITGCLAVVTFFGASNSDETEQAMKLLWDFINPEPGHTIERKDSPAILSAAISAWTFLLSTIDGWRLDHKSWKGAISYFSNLLDSNDETACTAACEALALIFETNCLKKFSTEVKDFHHEGDTSIKIHPNTELKENIIKQLRRRLIETSNENTPSQNPNTGFNSVSAALNFLEDGKCLNSHVTIGGQKLTLSTWSQIIQLKFLQHFLGKDGFTKHMMENENFHNVFDFIPKRRNPSARKLYIPEREEVTIRFFQPPVPRHQDCSLLPFVSREEKQLEKKMTMSPNSHLSKARTRLLRKQRQLLSKERESDCFGFGDEFR</sequence>
<gene>
    <name evidence="3" type="ORF">V6N11_081086</name>
</gene>
<evidence type="ECO:0000313" key="3">
    <source>
        <dbReference type="EMBL" id="KAK9000596.1"/>
    </source>
</evidence>
<feature type="domain" description="Interferon-related developmental regulator N-terminal" evidence="2">
    <location>
        <begin position="67"/>
        <end position="303"/>
    </location>
</feature>
<dbReference type="InterPro" id="IPR039777">
    <property type="entry name" value="IFRD"/>
</dbReference>